<dbReference type="GeneID" id="20216719"/>
<keyword evidence="2 4" id="KW-0863">Zinc-finger</keyword>
<keyword evidence="8" id="KW-1185">Reference proteome</keyword>
<dbReference type="EnsemblMetazoa" id="HelroT87141">
    <property type="protein sequence ID" value="HelroP87141"/>
    <property type="gene ID" value="HelroG87141"/>
</dbReference>
<dbReference type="HOGENOM" id="CLU_2148541_0_0_1"/>
<reference evidence="6 8" key="2">
    <citation type="journal article" date="2013" name="Nature">
        <title>Insights into bilaterian evolution from three spiralian genomes.</title>
        <authorList>
            <person name="Simakov O."/>
            <person name="Marletaz F."/>
            <person name="Cho S.J."/>
            <person name="Edsinger-Gonzales E."/>
            <person name="Havlak P."/>
            <person name="Hellsten U."/>
            <person name="Kuo D.H."/>
            <person name="Larsson T."/>
            <person name="Lv J."/>
            <person name="Arendt D."/>
            <person name="Savage R."/>
            <person name="Osoegawa K."/>
            <person name="de Jong P."/>
            <person name="Grimwood J."/>
            <person name="Chapman J.A."/>
            <person name="Shapiro H."/>
            <person name="Aerts A."/>
            <person name="Otillar R.P."/>
            <person name="Terry A.Y."/>
            <person name="Boore J.L."/>
            <person name="Grigoriev I.V."/>
            <person name="Lindberg D.R."/>
            <person name="Seaver E.C."/>
            <person name="Weisblat D.A."/>
            <person name="Putnam N.H."/>
            <person name="Rokhsar D.S."/>
        </authorList>
    </citation>
    <scope>NUCLEOTIDE SEQUENCE</scope>
</reference>
<evidence type="ECO:0000256" key="3">
    <source>
        <dbReference type="ARBA" id="ARBA00022833"/>
    </source>
</evidence>
<dbReference type="CTD" id="20216719"/>
<evidence type="ECO:0000256" key="2">
    <source>
        <dbReference type="ARBA" id="ARBA00022771"/>
    </source>
</evidence>
<proteinExistence type="predicted"/>
<dbReference type="InParanoid" id="T1G6M2"/>
<dbReference type="Gene3D" id="4.10.1110.10">
    <property type="entry name" value="AN1-like Zinc finger"/>
    <property type="match status" value="1"/>
</dbReference>
<dbReference type="InterPro" id="IPR035896">
    <property type="entry name" value="AN1-like_Znf"/>
</dbReference>
<protein>
    <recommendedName>
        <fullName evidence="5">AN1-type domain-containing protein</fullName>
    </recommendedName>
</protein>
<sequence length="112" mass="13116">MADANLDNSHLSSSSLFDLDQQQQDHQQQLQQQQQQQKNKKRCFECRCKLDLALQAIGKCKCDYIFCPLHRLPEQHNCTFDHKEVSREEARLKMVVFKKHVGTALKRLDSDT</sequence>
<dbReference type="STRING" id="6412.T1G6M2"/>
<evidence type="ECO:0000256" key="4">
    <source>
        <dbReference type="PROSITE-ProRule" id="PRU00449"/>
    </source>
</evidence>
<evidence type="ECO:0000313" key="7">
    <source>
        <dbReference type="EnsemblMetazoa" id="HelroP87141"/>
    </source>
</evidence>
<dbReference type="PROSITE" id="PS51039">
    <property type="entry name" value="ZF_AN1"/>
    <property type="match status" value="1"/>
</dbReference>
<dbReference type="KEGG" id="hro:HELRODRAFT_87141"/>
<dbReference type="PANTHER" id="PTHR10634">
    <property type="entry name" value="AN1-TYPE ZINC FINGER PROTEIN"/>
    <property type="match status" value="1"/>
</dbReference>
<dbReference type="InterPro" id="IPR000058">
    <property type="entry name" value="Znf_AN1"/>
</dbReference>
<gene>
    <name evidence="7" type="primary">20216719</name>
    <name evidence="6" type="ORF">HELRODRAFT_87141</name>
</gene>
<dbReference type="OrthoDB" id="428577at2759"/>
<dbReference type="SUPFAM" id="SSF118310">
    <property type="entry name" value="AN1-like Zinc finger"/>
    <property type="match status" value="1"/>
</dbReference>
<dbReference type="Proteomes" id="UP000015101">
    <property type="component" value="Unassembled WGS sequence"/>
</dbReference>
<evidence type="ECO:0000259" key="5">
    <source>
        <dbReference type="PROSITE" id="PS51039"/>
    </source>
</evidence>
<organism evidence="7 8">
    <name type="scientific">Helobdella robusta</name>
    <name type="common">Californian leech</name>
    <dbReference type="NCBI Taxonomy" id="6412"/>
    <lineage>
        <taxon>Eukaryota</taxon>
        <taxon>Metazoa</taxon>
        <taxon>Spiralia</taxon>
        <taxon>Lophotrochozoa</taxon>
        <taxon>Annelida</taxon>
        <taxon>Clitellata</taxon>
        <taxon>Hirudinea</taxon>
        <taxon>Rhynchobdellida</taxon>
        <taxon>Glossiphoniidae</taxon>
        <taxon>Helobdella</taxon>
    </lineage>
</organism>
<evidence type="ECO:0000256" key="1">
    <source>
        <dbReference type="ARBA" id="ARBA00022723"/>
    </source>
</evidence>
<name>T1G6M2_HELRO</name>
<feature type="domain" description="AN1-type" evidence="5">
    <location>
        <begin position="37"/>
        <end position="86"/>
    </location>
</feature>
<dbReference type="GO" id="GO:0008270">
    <property type="term" value="F:zinc ion binding"/>
    <property type="evidence" value="ECO:0007669"/>
    <property type="project" value="UniProtKB-KW"/>
</dbReference>
<dbReference type="OMA" id="CFECRCK"/>
<dbReference type="SMART" id="SM00154">
    <property type="entry name" value="ZnF_AN1"/>
    <property type="match status" value="1"/>
</dbReference>
<dbReference type="EMBL" id="KB097542">
    <property type="protein sequence ID" value="ESN95130.1"/>
    <property type="molecule type" value="Genomic_DNA"/>
</dbReference>
<dbReference type="PANTHER" id="PTHR10634:SF67">
    <property type="entry name" value="AN1-TYPE ZINC FINGER PROTEIN 3"/>
    <property type="match status" value="1"/>
</dbReference>
<accession>T1G6M2</accession>
<dbReference type="EMBL" id="AMQM01006931">
    <property type="status" value="NOT_ANNOTATED_CDS"/>
    <property type="molecule type" value="Genomic_DNA"/>
</dbReference>
<dbReference type="InterPro" id="IPR050652">
    <property type="entry name" value="AN1_A20_ZnFinger"/>
</dbReference>
<evidence type="ECO:0000313" key="8">
    <source>
        <dbReference type="Proteomes" id="UP000015101"/>
    </source>
</evidence>
<reference evidence="8" key="1">
    <citation type="submission" date="2012-12" db="EMBL/GenBank/DDBJ databases">
        <authorList>
            <person name="Hellsten U."/>
            <person name="Grimwood J."/>
            <person name="Chapman J.A."/>
            <person name="Shapiro H."/>
            <person name="Aerts A."/>
            <person name="Otillar R.P."/>
            <person name="Terry A.Y."/>
            <person name="Boore J.L."/>
            <person name="Simakov O."/>
            <person name="Marletaz F."/>
            <person name="Cho S.-J."/>
            <person name="Edsinger-Gonzales E."/>
            <person name="Havlak P."/>
            <person name="Kuo D.-H."/>
            <person name="Larsson T."/>
            <person name="Lv J."/>
            <person name="Arendt D."/>
            <person name="Savage R."/>
            <person name="Osoegawa K."/>
            <person name="de Jong P."/>
            <person name="Lindberg D.R."/>
            <person name="Seaver E.C."/>
            <person name="Weisblat D.A."/>
            <person name="Putnam N.H."/>
            <person name="Grigoriev I.V."/>
            <person name="Rokhsar D.S."/>
        </authorList>
    </citation>
    <scope>NUCLEOTIDE SEQUENCE</scope>
</reference>
<keyword evidence="3" id="KW-0862">Zinc</keyword>
<dbReference type="Pfam" id="PF01428">
    <property type="entry name" value="zf-AN1"/>
    <property type="match status" value="1"/>
</dbReference>
<reference evidence="7" key="3">
    <citation type="submission" date="2015-06" db="UniProtKB">
        <authorList>
            <consortium name="EnsemblMetazoa"/>
        </authorList>
    </citation>
    <scope>IDENTIFICATION</scope>
</reference>
<evidence type="ECO:0000313" key="6">
    <source>
        <dbReference type="EMBL" id="ESN95130.1"/>
    </source>
</evidence>
<dbReference type="eggNOG" id="KOG3173">
    <property type="taxonomic scope" value="Eukaryota"/>
</dbReference>
<dbReference type="AlphaFoldDB" id="T1G6M2"/>
<dbReference type="RefSeq" id="XP_009026722.1">
    <property type="nucleotide sequence ID" value="XM_009028474.1"/>
</dbReference>
<keyword evidence="1" id="KW-0479">Metal-binding</keyword>